<dbReference type="InterPro" id="IPR015943">
    <property type="entry name" value="WD40/YVTN_repeat-like_dom_sf"/>
</dbReference>
<dbReference type="AlphaFoldDB" id="A0A979FHX6"/>
<dbReference type="RefSeq" id="XP_047736531.1">
    <property type="nucleotide sequence ID" value="XM_047880575.1"/>
</dbReference>
<dbReference type="Gene3D" id="2.130.10.10">
    <property type="entry name" value="YVTN repeat-like/Quinoprotein amine dehydrogenase"/>
    <property type="match status" value="1"/>
</dbReference>
<organism evidence="1 2">
    <name type="scientific">Hyalella azteca</name>
    <name type="common">Amphipod</name>
    <dbReference type="NCBI Taxonomy" id="294128"/>
    <lineage>
        <taxon>Eukaryota</taxon>
        <taxon>Metazoa</taxon>
        <taxon>Ecdysozoa</taxon>
        <taxon>Arthropoda</taxon>
        <taxon>Crustacea</taxon>
        <taxon>Multicrustacea</taxon>
        <taxon>Malacostraca</taxon>
        <taxon>Eumalacostraca</taxon>
        <taxon>Peracarida</taxon>
        <taxon>Amphipoda</taxon>
        <taxon>Senticaudata</taxon>
        <taxon>Talitrida</taxon>
        <taxon>Talitroidea</taxon>
        <taxon>Hyalellidae</taxon>
        <taxon>Hyalella</taxon>
    </lineage>
</organism>
<proteinExistence type="predicted"/>
<dbReference type="SUPFAM" id="SSF50978">
    <property type="entry name" value="WD40 repeat-like"/>
    <property type="match status" value="1"/>
</dbReference>
<gene>
    <name evidence="2" type="primary">LOC125177913</name>
</gene>
<evidence type="ECO:0000313" key="1">
    <source>
        <dbReference type="Proteomes" id="UP000694843"/>
    </source>
</evidence>
<accession>A0A979FHX6</accession>
<dbReference type="GeneID" id="125177913"/>
<keyword evidence="1" id="KW-1185">Reference proteome</keyword>
<dbReference type="Proteomes" id="UP000694843">
    <property type="component" value="Unplaced"/>
</dbReference>
<dbReference type="PANTHER" id="PTHR47822">
    <property type="entry name" value="CARBOHYDRATE BINDING DOMAIN CONTAINING PROTEIN"/>
    <property type="match status" value="1"/>
</dbReference>
<dbReference type="KEGG" id="hazt:125177913"/>
<dbReference type="OrthoDB" id="10251741at2759"/>
<sequence length="338" mass="36071">MMTSTQSPGMPSALLAASKVSTILTRDKFFGKKRNQSTSSTASVSSMLTTNARLRQYKPNATPTAEGRFKLKDTEELNSELLSCDWSPDGSTVALARRDGAVSLRNWTDTAPSPCELKAPREVACATTVAWIPVAQQPTLIVAYSDGRLVTWRGTNILQEVHDERLVDLKVHVLQCGSIVTSAADEVHLRDAATLTKVATFTTRLGGQGLLGFGRVATVTGGGPSIIGGGAAVWWWDARTGDIVRRIPGSGVRGDALHVHPAQDKVLSAAWLTKEVIGYGGAEENLVRGCTCDDQTVGVLRGLRYPVWSLKAAPGRGSAQGKMAVAAGNYLHFVEITK</sequence>
<reference evidence="2" key="1">
    <citation type="submission" date="2025-08" db="UniProtKB">
        <authorList>
            <consortium name="RefSeq"/>
        </authorList>
    </citation>
    <scope>IDENTIFICATION</scope>
    <source>
        <tissue evidence="2">Whole organism</tissue>
    </source>
</reference>
<protein>
    <submittedName>
        <fullName evidence="2">Uncharacterized protein LOC125177913</fullName>
    </submittedName>
</protein>
<evidence type="ECO:0000313" key="2">
    <source>
        <dbReference type="RefSeq" id="XP_047736531.1"/>
    </source>
</evidence>
<dbReference type="InterPro" id="IPR036322">
    <property type="entry name" value="WD40_repeat_dom_sf"/>
</dbReference>
<name>A0A979FHX6_HYAAZ</name>
<dbReference type="PANTHER" id="PTHR47822:SF2">
    <property type="entry name" value="F-BOX AND WD-40 DOMAIN PROTEIN 7"/>
    <property type="match status" value="1"/>
</dbReference>